<sequence>MIKRDVSRSKISVIHLGRKLPAPQWVLMHVPVAGVSQQSNYSRYHCMHNGNPAVKLDDWSVMSETLANLAHTQ</sequence>
<gene>
    <name evidence="1" type="ORF">BaRGS_00013495</name>
</gene>
<proteinExistence type="predicted"/>
<evidence type="ECO:0000313" key="2">
    <source>
        <dbReference type="Proteomes" id="UP001519460"/>
    </source>
</evidence>
<dbReference type="EMBL" id="JACVVK020000076">
    <property type="protein sequence ID" value="KAK7495313.1"/>
    <property type="molecule type" value="Genomic_DNA"/>
</dbReference>
<comment type="caution">
    <text evidence="1">The sequence shown here is derived from an EMBL/GenBank/DDBJ whole genome shotgun (WGS) entry which is preliminary data.</text>
</comment>
<keyword evidence="2" id="KW-1185">Reference proteome</keyword>
<dbReference type="Proteomes" id="UP001519460">
    <property type="component" value="Unassembled WGS sequence"/>
</dbReference>
<name>A0ABD0L7M6_9CAEN</name>
<evidence type="ECO:0000313" key="1">
    <source>
        <dbReference type="EMBL" id="KAK7495313.1"/>
    </source>
</evidence>
<dbReference type="AlphaFoldDB" id="A0ABD0L7M6"/>
<protein>
    <submittedName>
        <fullName evidence="1">Uncharacterized protein</fullName>
    </submittedName>
</protein>
<accession>A0ABD0L7M6</accession>
<reference evidence="1 2" key="1">
    <citation type="journal article" date="2023" name="Sci. Data">
        <title>Genome assembly of the Korean intertidal mud-creeper Batillaria attramentaria.</title>
        <authorList>
            <person name="Patra A.K."/>
            <person name="Ho P.T."/>
            <person name="Jun S."/>
            <person name="Lee S.J."/>
            <person name="Kim Y."/>
            <person name="Won Y.J."/>
        </authorList>
    </citation>
    <scope>NUCLEOTIDE SEQUENCE [LARGE SCALE GENOMIC DNA]</scope>
    <source>
        <strain evidence="1">Wonlab-2016</strain>
    </source>
</reference>
<organism evidence="1 2">
    <name type="scientific">Batillaria attramentaria</name>
    <dbReference type="NCBI Taxonomy" id="370345"/>
    <lineage>
        <taxon>Eukaryota</taxon>
        <taxon>Metazoa</taxon>
        <taxon>Spiralia</taxon>
        <taxon>Lophotrochozoa</taxon>
        <taxon>Mollusca</taxon>
        <taxon>Gastropoda</taxon>
        <taxon>Caenogastropoda</taxon>
        <taxon>Sorbeoconcha</taxon>
        <taxon>Cerithioidea</taxon>
        <taxon>Batillariidae</taxon>
        <taxon>Batillaria</taxon>
    </lineage>
</organism>